<accession>G3JUR9</accession>
<dbReference type="HOGENOM" id="CLU_391283_0_0_1"/>
<evidence type="ECO:0000259" key="1">
    <source>
        <dbReference type="Pfam" id="PF00561"/>
    </source>
</evidence>
<dbReference type="PANTHER" id="PTHR34180">
    <property type="entry name" value="PEPTIDASE C45"/>
    <property type="match status" value="1"/>
</dbReference>
<dbReference type="VEuPathDB" id="FungiDB:CCM_09492"/>
<sequence>MFAGFESFSITTETVPAVTIFGRLRRNATSRLPPILFLHGFPQSHHIWEQVSSQLVQTYTVVLMDLRGYGASSKPGKVQHYAKSAMARDCIRVMDALGLGGGFFVCGHDRGARVAHKLCVDFAGRVRRALLLDVCPTLAMYASTDHRLAAAYFHWFFLIQPEPLPEAMISGCARRFGEFCLGIEREQDRAAFGAGCLEYYLAMLESPETVHAMCQDYRASATLDLDEAREDLARGRLVCCPLRVLWAGQGVIETCFDPLREWRAVTADGTAVDGQRLDADHFIPESCHATLVVVTHLASWSCSEVMQRHNGHTSAAPAGKVLCINRKSLELHIAGSSPLRIAIMQGETKIITCAGTPYEIGLAHGSGAAAEIHGNIAIYADFFQDRAKISWAQARERASAYLPLLSAKYPEILDEMRGIADGAGQGLTMPDILTLNTRSELGLTNVADGCTCLSQQGPDGRIFLAQNWDWLPVHLVVLHIVPATSPLQLQFMSEAGLVGKIGLNSAGVGTLLNGILAGALSTARLPIHVLLRRVLQFAASFAEALAVMDAYGLASTCNIVVADAQGRAASVECSPRGNAVIPLQGEPFPSVGHTNHLYAINSRFGVVDYPEHNSFTRLARLRELTMLDRENGVPPSFDSIRMRLCDRQGAPYSICLDGPSHQDVGLDRVTTVSTIIMELSRGVVQLTVGRPCDSPPVIEWEMSVE</sequence>
<dbReference type="InterPro" id="IPR047794">
    <property type="entry name" value="C45_proenzyme-like"/>
</dbReference>
<dbReference type="eggNOG" id="KOG4178">
    <property type="taxonomic scope" value="Eukaryota"/>
</dbReference>
<keyword evidence="4" id="KW-1185">Reference proteome</keyword>
<dbReference type="PANTHER" id="PTHR34180:SF1">
    <property type="entry name" value="BETA-ALANYL-DOPAMINE_CARCININE HYDROLASE"/>
    <property type="match status" value="1"/>
</dbReference>
<dbReference type="Proteomes" id="UP000001610">
    <property type="component" value="Unassembled WGS sequence"/>
</dbReference>
<dbReference type="Gene3D" id="1.10.10.2120">
    <property type="match status" value="1"/>
</dbReference>
<dbReference type="OrthoDB" id="189997at2759"/>
<gene>
    <name evidence="3" type="ORF">CCM_09492</name>
</gene>
<dbReference type="GeneID" id="18171494"/>
<dbReference type="NCBIfam" id="NF040521">
    <property type="entry name" value="C45_proenzyme"/>
    <property type="match status" value="1"/>
</dbReference>
<dbReference type="GO" id="GO:0016787">
    <property type="term" value="F:hydrolase activity"/>
    <property type="evidence" value="ECO:0007669"/>
    <property type="project" value="UniProtKB-KW"/>
</dbReference>
<dbReference type="EMBL" id="JH126407">
    <property type="protein sequence ID" value="EGX87869.1"/>
    <property type="molecule type" value="Genomic_DNA"/>
</dbReference>
<dbReference type="InParanoid" id="G3JUR9"/>
<dbReference type="Pfam" id="PF00561">
    <property type="entry name" value="Abhydrolase_1"/>
    <property type="match status" value="1"/>
</dbReference>
<evidence type="ECO:0000313" key="4">
    <source>
        <dbReference type="Proteomes" id="UP000001610"/>
    </source>
</evidence>
<feature type="domain" description="AB hydrolase-1" evidence="1">
    <location>
        <begin position="33"/>
        <end position="157"/>
    </location>
</feature>
<dbReference type="Gene3D" id="3.40.50.1820">
    <property type="entry name" value="alpha/beta hydrolase"/>
    <property type="match status" value="1"/>
</dbReference>
<dbReference type="InterPro" id="IPR000073">
    <property type="entry name" value="AB_hydrolase_1"/>
</dbReference>
<dbReference type="Pfam" id="PF03417">
    <property type="entry name" value="AAT"/>
    <property type="match status" value="1"/>
</dbReference>
<keyword evidence="3" id="KW-0378">Hydrolase</keyword>
<dbReference type="KEGG" id="cmt:CCM_09492"/>
<dbReference type="InterPro" id="IPR005079">
    <property type="entry name" value="Peptidase_C45_hydrolase"/>
</dbReference>
<dbReference type="STRING" id="983644.G3JUR9"/>
<reference evidence="3 4" key="1">
    <citation type="journal article" date="2011" name="Genome Biol.">
        <title>Genome sequence of the insect pathogenic fungus Cordyceps militaris, a valued traditional Chinese medicine.</title>
        <authorList>
            <person name="Zheng P."/>
            <person name="Xia Y."/>
            <person name="Xiao G."/>
            <person name="Xiong C."/>
            <person name="Hu X."/>
            <person name="Zhang S."/>
            <person name="Zheng H."/>
            <person name="Huang Y."/>
            <person name="Zhou Y."/>
            <person name="Wang S."/>
            <person name="Zhao G.P."/>
            <person name="Liu X."/>
            <person name="St Leger R.J."/>
            <person name="Wang C."/>
        </authorList>
    </citation>
    <scope>NUCLEOTIDE SEQUENCE [LARGE SCALE GENOMIC DNA]</scope>
    <source>
        <strain evidence="3 4">CM01</strain>
    </source>
</reference>
<proteinExistence type="predicted"/>
<dbReference type="InterPro" id="IPR029058">
    <property type="entry name" value="AB_hydrolase_fold"/>
</dbReference>
<dbReference type="RefSeq" id="XP_006674688.1">
    <property type="nucleotide sequence ID" value="XM_006674625.1"/>
</dbReference>
<dbReference type="Gene3D" id="3.60.60.10">
    <property type="entry name" value="Penicillin V Acylase, Chain A"/>
    <property type="match status" value="1"/>
</dbReference>
<organism evidence="3 4">
    <name type="scientific">Cordyceps militaris (strain CM01)</name>
    <name type="common">Caterpillar fungus</name>
    <dbReference type="NCBI Taxonomy" id="983644"/>
    <lineage>
        <taxon>Eukaryota</taxon>
        <taxon>Fungi</taxon>
        <taxon>Dikarya</taxon>
        <taxon>Ascomycota</taxon>
        <taxon>Pezizomycotina</taxon>
        <taxon>Sordariomycetes</taxon>
        <taxon>Hypocreomycetidae</taxon>
        <taxon>Hypocreales</taxon>
        <taxon>Cordycipitaceae</taxon>
        <taxon>Cordyceps</taxon>
    </lineage>
</organism>
<evidence type="ECO:0000313" key="3">
    <source>
        <dbReference type="EMBL" id="EGX87869.1"/>
    </source>
</evidence>
<dbReference type="InterPro" id="IPR047801">
    <property type="entry name" value="Peptidase_C45"/>
</dbReference>
<feature type="domain" description="Peptidase C45 hydrolase" evidence="2">
    <location>
        <begin position="457"/>
        <end position="691"/>
    </location>
</feature>
<dbReference type="AlphaFoldDB" id="G3JUR9"/>
<dbReference type="SUPFAM" id="SSF53474">
    <property type="entry name" value="alpha/beta-Hydrolases"/>
    <property type="match status" value="1"/>
</dbReference>
<protein>
    <submittedName>
        <fullName evidence="3">Epoxide hydrolase, putative</fullName>
    </submittedName>
</protein>
<name>G3JUR9_CORMM</name>
<evidence type="ECO:0000259" key="2">
    <source>
        <dbReference type="Pfam" id="PF03417"/>
    </source>
</evidence>